<evidence type="ECO:0000313" key="4">
    <source>
        <dbReference type="Proteomes" id="UP000287168"/>
    </source>
</evidence>
<feature type="transmembrane region" description="Helical" evidence="1">
    <location>
        <begin position="123"/>
        <end position="145"/>
    </location>
</feature>
<evidence type="ECO:0000256" key="1">
    <source>
        <dbReference type="SAM" id="Phobius"/>
    </source>
</evidence>
<keyword evidence="1" id="KW-0472">Membrane</keyword>
<feature type="transmembrane region" description="Helical" evidence="1">
    <location>
        <begin position="43"/>
        <end position="64"/>
    </location>
</feature>
<name>A0A3S3U7K5_9RHOB</name>
<comment type="caution">
    <text evidence="3">The sequence shown here is derived from an EMBL/GenBank/DDBJ whole genome shotgun (WGS) entry which is preliminary data.</text>
</comment>
<organism evidence="3 4">
    <name type="scientific">Falsigemmobacter intermedius</name>
    <dbReference type="NCBI Taxonomy" id="1553448"/>
    <lineage>
        <taxon>Bacteria</taxon>
        <taxon>Pseudomonadati</taxon>
        <taxon>Pseudomonadota</taxon>
        <taxon>Alphaproteobacteria</taxon>
        <taxon>Rhodobacterales</taxon>
        <taxon>Paracoccaceae</taxon>
        <taxon>Falsigemmobacter</taxon>
    </lineage>
</organism>
<keyword evidence="4" id="KW-1185">Reference proteome</keyword>
<feature type="domain" description="DUF1468" evidence="2">
    <location>
        <begin position="16"/>
        <end position="147"/>
    </location>
</feature>
<keyword evidence="1" id="KW-0812">Transmembrane</keyword>
<dbReference type="InterPro" id="IPR009936">
    <property type="entry name" value="DUF1468"/>
</dbReference>
<evidence type="ECO:0000313" key="3">
    <source>
        <dbReference type="EMBL" id="RWY41008.1"/>
    </source>
</evidence>
<protein>
    <recommendedName>
        <fullName evidence="2">DUF1468 domain-containing protein</fullName>
    </recommendedName>
</protein>
<evidence type="ECO:0000259" key="2">
    <source>
        <dbReference type="Pfam" id="PF07331"/>
    </source>
</evidence>
<sequence>MMGKVHLSAAATRRGAALLFLVVSAGAIRESLRLQALSGADAVGSGAFPGLAALALGLAALVLLSGWRDQSIAFEVSQPLRVLAALLAMIAFVAALGQAPILPVIAAFVALFQALLGERRLPVIFGGAAAVTLAIQVMFGLLLNVPF</sequence>
<dbReference type="EMBL" id="SBLC01000013">
    <property type="protein sequence ID" value="RWY41008.1"/>
    <property type="molecule type" value="Genomic_DNA"/>
</dbReference>
<reference evidence="3 4" key="1">
    <citation type="journal article" date="2015" name="Int. J. Syst. Evol. Microbiol.">
        <title>Gemmobacter intermedius sp. nov., isolated from a white stork (Ciconia ciconia).</title>
        <authorList>
            <person name="Kampfer P."/>
            <person name="Jerzak L."/>
            <person name="Wilharm G."/>
            <person name="Golke J."/>
            <person name="Busse H.J."/>
            <person name="Glaeser S.P."/>
        </authorList>
    </citation>
    <scope>NUCLEOTIDE SEQUENCE [LARGE SCALE GENOMIC DNA]</scope>
    <source>
        <strain evidence="3 4">119/4</strain>
    </source>
</reference>
<dbReference type="Pfam" id="PF07331">
    <property type="entry name" value="TctB"/>
    <property type="match status" value="1"/>
</dbReference>
<proteinExistence type="predicted"/>
<accession>A0A3S3U7K5</accession>
<feature type="transmembrane region" description="Helical" evidence="1">
    <location>
        <begin position="85"/>
        <end position="111"/>
    </location>
</feature>
<dbReference type="AlphaFoldDB" id="A0A3S3U7K5"/>
<keyword evidence="1" id="KW-1133">Transmembrane helix</keyword>
<dbReference type="Proteomes" id="UP000287168">
    <property type="component" value="Unassembled WGS sequence"/>
</dbReference>
<gene>
    <name evidence="3" type="ORF">EP867_11010</name>
</gene>